<reference evidence="1 2" key="2">
    <citation type="submission" date="2020-04" db="EMBL/GenBank/DDBJ databases">
        <authorList>
            <person name="Fomenkov A."/>
            <person name="Anton B.P."/>
            <person name="Roberts R.J."/>
        </authorList>
    </citation>
    <scope>NUCLEOTIDE SEQUENCE [LARGE SCALE GENOMIC DNA]</scope>
    <source>
        <strain evidence="1 2">CCAP 1403/13f</strain>
    </source>
</reference>
<organism evidence="1 2">
    <name type="scientific">Dolichospermum flos-aquae CCAP 1403/13F</name>
    <dbReference type="NCBI Taxonomy" id="315271"/>
    <lineage>
        <taxon>Bacteria</taxon>
        <taxon>Bacillati</taxon>
        <taxon>Cyanobacteriota</taxon>
        <taxon>Cyanophyceae</taxon>
        <taxon>Nostocales</taxon>
        <taxon>Aphanizomenonaceae</taxon>
        <taxon>Dolichospermum</taxon>
    </lineage>
</organism>
<protein>
    <submittedName>
        <fullName evidence="1">Uncharacterized protein</fullName>
    </submittedName>
</protein>
<sequence length="179" mass="20085">MKIINFQFLLVLISLILPIITPISHKSNMALAGSTINYDQPIINEQIVVNKSEFGVKIVNPEGKVNFFPTTTVPLKEGDAYGWRITFDNYQGNIKGKVKWREVLTLPQAPETWTTENNKNFSISKDGKTATSTRTVTPVNGVIENFWTIAAGDPLGKHQIEVYIDERLIGTFAFEIVPF</sequence>
<proteinExistence type="predicted"/>
<name>A0A6H2BZD1_DOLFA</name>
<evidence type="ECO:0000313" key="1">
    <source>
        <dbReference type="EMBL" id="QJB44932.1"/>
    </source>
</evidence>
<dbReference type="Proteomes" id="UP000502433">
    <property type="component" value="Chromosome"/>
</dbReference>
<dbReference type="RefSeq" id="WP_148760593.1">
    <property type="nucleotide sequence ID" value="NZ_CP051206.1"/>
</dbReference>
<dbReference type="EMBL" id="CP051206">
    <property type="protein sequence ID" value="QJB44932.1"/>
    <property type="molecule type" value="Genomic_DNA"/>
</dbReference>
<accession>A0A6H2BZD1</accession>
<gene>
    <name evidence="1" type="ORF">HGD76_12840</name>
</gene>
<dbReference type="KEGG" id="dfs:HGD76_12840"/>
<evidence type="ECO:0000313" key="2">
    <source>
        <dbReference type="Proteomes" id="UP000502433"/>
    </source>
</evidence>
<reference evidence="1 2" key="1">
    <citation type="submission" date="2020-04" db="EMBL/GenBank/DDBJ databases">
        <title>Genome-Wide Identification of 5-Methylcytosine Sites in Bacterial Genomes By High-Throughput Sequencing of MspJI Restriction Fragments.</title>
        <authorList>
            <person name="Wu V."/>
        </authorList>
    </citation>
    <scope>NUCLEOTIDE SEQUENCE [LARGE SCALE GENOMIC DNA]</scope>
    <source>
        <strain evidence="1 2">CCAP 1403/13f</strain>
    </source>
</reference>
<dbReference type="AlphaFoldDB" id="A0A6H2BZD1"/>